<feature type="compositionally biased region" description="Acidic residues" evidence="17">
    <location>
        <begin position="313"/>
        <end position="329"/>
    </location>
</feature>
<keyword evidence="10 16" id="KW-0833">Ubl conjugation pathway</keyword>
<dbReference type="Gene3D" id="1.10.10.10">
    <property type="entry name" value="Winged helix-like DNA-binding domain superfamily/Winged helix DNA-binding domain"/>
    <property type="match status" value="1"/>
</dbReference>
<dbReference type="EMBL" id="JBANRG010000004">
    <property type="protein sequence ID" value="KAK7466996.1"/>
    <property type="molecule type" value="Genomic_DNA"/>
</dbReference>
<name>A0ABR1JT50_9AGAR</name>
<dbReference type="InterPro" id="IPR011513">
    <property type="entry name" value="Nse1"/>
</dbReference>
<sequence length="343" mass="38614">MASTGDVRRLFLQSLLSRGIVSEALCKTLYAKCVEAVKAANDDLNIASADTDEAFDEVIKQLNVSLNDLDLEIKSTQDELNGKRSFALVNTKDDELAQMATDYTPAEIVFFKAIVDQIMLARNEAFSLSSMAALREVSNIKPKSNMTKTQAETVLASFVAKGWLLRSKRGRYSLSTRTLLELYPYLKSTYGDELLYCTICHEVVTKGMGCHRPNCQVRLHFHCFNLYRRRNSACPTCKIEWPRQATDDPLTAVGEAAVRDGDDGKRRVKARRTNGDEDEDEEMEADSSQPSQPSQPARSQRNKRGSKKKAVADSDEEEDEEEEDEEVPTQEDSPPPRRRSSRR</sequence>
<dbReference type="InterPro" id="IPR014857">
    <property type="entry name" value="Nse1_RING_C4HC3-type"/>
</dbReference>
<dbReference type="Gene3D" id="3.30.40.10">
    <property type="entry name" value="Zinc/RING finger domain, C3HC4 (zinc finger)"/>
    <property type="match status" value="1"/>
</dbReference>
<feature type="compositionally biased region" description="Acidic residues" evidence="17">
    <location>
        <begin position="276"/>
        <end position="285"/>
    </location>
</feature>
<dbReference type="Pfam" id="PF07574">
    <property type="entry name" value="SMC_Nse1"/>
    <property type="match status" value="1"/>
</dbReference>
<keyword evidence="13 16" id="KW-0234">DNA repair</keyword>
<reference evidence="19 20" key="1">
    <citation type="submission" date="2024-01" db="EMBL/GenBank/DDBJ databases">
        <title>A draft genome for the cacao thread blight pathogen Marasmiellus scandens.</title>
        <authorList>
            <person name="Baruah I.K."/>
            <person name="Leung J."/>
            <person name="Bukari Y."/>
            <person name="Amoako-Attah I."/>
            <person name="Meinhardt L.W."/>
            <person name="Bailey B.A."/>
            <person name="Cohen S.P."/>
        </authorList>
    </citation>
    <scope>NUCLEOTIDE SEQUENCE [LARGE SCALE GENOMIC DNA]</scope>
    <source>
        <strain evidence="19 20">GH-19</strain>
    </source>
</reference>
<feature type="compositionally biased region" description="Basic residues" evidence="17">
    <location>
        <begin position="300"/>
        <end position="309"/>
    </location>
</feature>
<feature type="region of interest" description="Disordered" evidence="17">
    <location>
        <begin position="250"/>
        <end position="343"/>
    </location>
</feature>
<keyword evidence="14 16" id="KW-0539">Nucleus</keyword>
<dbReference type="PROSITE" id="PS50089">
    <property type="entry name" value="ZF_RING_2"/>
    <property type="match status" value="1"/>
</dbReference>
<evidence type="ECO:0000256" key="3">
    <source>
        <dbReference type="ARBA" id="ARBA00010258"/>
    </source>
</evidence>
<dbReference type="InterPro" id="IPR013083">
    <property type="entry name" value="Znf_RING/FYVE/PHD"/>
</dbReference>
<keyword evidence="11 16" id="KW-0862">Zinc</keyword>
<dbReference type="SUPFAM" id="SSF57850">
    <property type="entry name" value="RING/U-box"/>
    <property type="match status" value="1"/>
</dbReference>
<evidence type="ECO:0000256" key="6">
    <source>
        <dbReference type="ARBA" id="ARBA00022679"/>
    </source>
</evidence>
<evidence type="ECO:0000256" key="5">
    <source>
        <dbReference type="ARBA" id="ARBA00019422"/>
    </source>
</evidence>
<protein>
    <recommendedName>
        <fullName evidence="5 16">Non-structural maintenance of chromosomes element 1 homolog</fullName>
        <ecNumber evidence="4 16">2.3.2.27</ecNumber>
    </recommendedName>
</protein>
<proteinExistence type="inferred from homology"/>
<keyword evidence="12 16" id="KW-0233">DNA recombination</keyword>
<feature type="compositionally biased region" description="Low complexity" evidence="17">
    <location>
        <begin position="286"/>
        <end position="296"/>
    </location>
</feature>
<evidence type="ECO:0000256" key="17">
    <source>
        <dbReference type="SAM" id="MobiDB-lite"/>
    </source>
</evidence>
<evidence type="ECO:0000256" key="2">
    <source>
        <dbReference type="ARBA" id="ARBA00004123"/>
    </source>
</evidence>
<evidence type="ECO:0000256" key="14">
    <source>
        <dbReference type="ARBA" id="ARBA00023242"/>
    </source>
</evidence>
<comment type="function">
    <text evidence="16">Acts in a DNA repair pathway for removal of UV-induced DNA damage that is distinct from classical nucleotide excision repair and in repair of ionizing radiation damage. Functions in homologous recombination repair of DNA double strand breaks and in recovery of stalled replication forks.</text>
</comment>
<evidence type="ECO:0000256" key="10">
    <source>
        <dbReference type="ARBA" id="ARBA00022786"/>
    </source>
</evidence>
<evidence type="ECO:0000256" key="11">
    <source>
        <dbReference type="ARBA" id="ARBA00022833"/>
    </source>
</evidence>
<evidence type="ECO:0000256" key="9">
    <source>
        <dbReference type="ARBA" id="ARBA00022771"/>
    </source>
</evidence>
<dbReference type="EC" id="2.3.2.27" evidence="4 16"/>
<dbReference type="PANTHER" id="PTHR20973:SF0">
    <property type="entry name" value="NON-STRUCTURAL MAINTENANCE OF CHROMOSOMES ELEMENT 1 HOMOLOG"/>
    <property type="match status" value="1"/>
</dbReference>
<gene>
    <name evidence="19" type="ORF">VKT23_004059</name>
</gene>
<evidence type="ECO:0000313" key="19">
    <source>
        <dbReference type="EMBL" id="KAK7466996.1"/>
    </source>
</evidence>
<evidence type="ECO:0000256" key="13">
    <source>
        <dbReference type="ARBA" id="ARBA00023204"/>
    </source>
</evidence>
<evidence type="ECO:0000313" key="20">
    <source>
        <dbReference type="Proteomes" id="UP001498398"/>
    </source>
</evidence>
<dbReference type="Proteomes" id="UP001498398">
    <property type="component" value="Unassembled WGS sequence"/>
</dbReference>
<dbReference type="PANTHER" id="PTHR20973">
    <property type="entry name" value="NON-SMC ELEMENT 1-RELATED"/>
    <property type="match status" value="1"/>
</dbReference>
<evidence type="ECO:0000259" key="18">
    <source>
        <dbReference type="PROSITE" id="PS50089"/>
    </source>
</evidence>
<keyword evidence="7 16" id="KW-0479">Metal-binding</keyword>
<keyword evidence="20" id="KW-1185">Reference proteome</keyword>
<feature type="domain" description="RING-type" evidence="18">
    <location>
        <begin position="197"/>
        <end position="238"/>
    </location>
</feature>
<dbReference type="Gene3D" id="3.90.1150.220">
    <property type="match status" value="1"/>
</dbReference>
<comment type="caution">
    <text evidence="19">The sequence shown here is derived from an EMBL/GenBank/DDBJ whole genome shotgun (WGS) entry which is preliminary data.</text>
</comment>
<evidence type="ECO:0000256" key="16">
    <source>
        <dbReference type="RuleBase" id="RU368018"/>
    </source>
</evidence>
<comment type="similarity">
    <text evidence="3 16">Belongs to the NSE1 family.</text>
</comment>
<dbReference type="InterPro" id="IPR001841">
    <property type="entry name" value="Znf_RING"/>
</dbReference>
<comment type="subcellular location">
    <subcellularLocation>
        <location evidence="2 16">Nucleus</location>
    </subcellularLocation>
</comment>
<evidence type="ECO:0000256" key="12">
    <source>
        <dbReference type="ARBA" id="ARBA00023172"/>
    </source>
</evidence>
<accession>A0ABR1JT50</accession>
<evidence type="ECO:0000256" key="15">
    <source>
        <dbReference type="PROSITE-ProRule" id="PRU00175"/>
    </source>
</evidence>
<dbReference type="Pfam" id="PF08746">
    <property type="entry name" value="zf-RING-like"/>
    <property type="match status" value="1"/>
</dbReference>
<evidence type="ECO:0000256" key="1">
    <source>
        <dbReference type="ARBA" id="ARBA00000900"/>
    </source>
</evidence>
<evidence type="ECO:0000256" key="7">
    <source>
        <dbReference type="ARBA" id="ARBA00022723"/>
    </source>
</evidence>
<evidence type="ECO:0000256" key="8">
    <source>
        <dbReference type="ARBA" id="ARBA00022763"/>
    </source>
</evidence>
<dbReference type="CDD" id="cd16493">
    <property type="entry name" value="RING-CH-C4HC3_NSE1"/>
    <property type="match status" value="1"/>
</dbReference>
<comment type="catalytic activity">
    <reaction evidence="1 16">
        <text>S-ubiquitinyl-[E2 ubiquitin-conjugating enzyme]-L-cysteine + [acceptor protein]-L-lysine = [E2 ubiquitin-conjugating enzyme]-L-cysteine + N(6)-ubiquitinyl-[acceptor protein]-L-lysine.</text>
        <dbReference type="EC" id="2.3.2.27"/>
    </reaction>
</comment>
<comment type="subunit">
    <text evidence="16">Component of the Smc5-Smc6 complex.</text>
</comment>
<evidence type="ECO:0000256" key="4">
    <source>
        <dbReference type="ARBA" id="ARBA00012483"/>
    </source>
</evidence>
<dbReference type="InterPro" id="IPR036388">
    <property type="entry name" value="WH-like_DNA-bd_sf"/>
</dbReference>
<keyword evidence="8 16" id="KW-0227">DNA damage</keyword>
<organism evidence="19 20">
    <name type="scientific">Marasmiellus scandens</name>
    <dbReference type="NCBI Taxonomy" id="2682957"/>
    <lineage>
        <taxon>Eukaryota</taxon>
        <taxon>Fungi</taxon>
        <taxon>Dikarya</taxon>
        <taxon>Basidiomycota</taxon>
        <taxon>Agaricomycotina</taxon>
        <taxon>Agaricomycetes</taxon>
        <taxon>Agaricomycetidae</taxon>
        <taxon>Agaricales</taxon>
        <taxon>Marasmiineae</taxon>
        <taxon>Omphalotaceae</taxon>
        <taxon>Marasmiellus</taxon>
    </lineage>
</organism>
<keyword evidence="9 15" id="KW-0863">Zinc-finger</keyword>
<keyword evidence="6 16" id="KW-0808">Transferase</keyword>